<evidence type="ECO:0000313" key="3">
    <source>
        <dbReference type="Proteomes" id="UP000504607"/>
    </source>
</evidence>
<dbReference type="RefSeq" id="XP_010908778.1">
    <property type="nucleotide sequence ID" value="XM_010910476.2"/>
</dbReference>
<keyword evidence="2" id="KW-0812">Transmembrane</keyword>
<dbReference type="PANTHER" id="PTHR33833:SF3">
    <property type="entry name" value="YCF49-LIKE PROTEIN"/>
    <property type="match status" value="1"/>
</dbReference>
<name>A0A6I9QGF6_ELAGV</name>
<dbReference type="InterPro" id="IPR019634">
    <property type="entry name" value="Uncharacterised_Ycf49"/>
</dbReference>
<proteinExistence type="predicted"/>
<dbReference type="InParanoid" id="A0A6I9QGF6"/>
<sequence length="200" mass="21296">MLHFPIAPATNGDSGSGSGSVLLALRGSHLLPSPFSSSSALAFAFSAALTETSERPKVCLISSAGWRRRPRPRGLRPSSPFRPPGGSHCAAGAGERALPAHLGHTRVQRHRMDHGHGVDLGIWGEIQFPNLERSFLGDGKRKVPLLGGALCACTWHFFYNSESLEILVALQAALTVIGNITMCIAAFRIFKASQEASKSS</sequence>
<dbReference type="Pfam" id="PF10693">
    <property type="entry name" value="DUF2499"/>
    <property type="match status" value="1"/>
</dbReference>
<evidence type="ECO:0000313" key="4">
    <source>
        <dbReference type="RefSeq" id="XP_010908778.1"/>
    </source>
</evidence>
<keyword evidence="2" id="KW-1133">Transmembrane helix</keyword>
<keyword evidence="2" id="KW-0472">Membrane</keyword>
<dbReference type="OrthoDB" id="196633at2759"/>
<accession>A0A6I9QGF6</accession>
<evidence type="ECO:0000256" key="2">
    <source>
        <dbReference type="SAM" id="Phobius"/>
    </source>
</evidence>
<dbReference type="PANTHER" id="PTHR33833">
    <property type="entry name" value="NUCLEOLAR-LIKE PROTEIN-RELATED"/>
    <property type="match status" value="1"/>
</dbReference>
<gene>
    <name evidence="4" type="primary">LOC105035078</name>
</gene>
<dbReference type="AlphaFoldDB" id="A0A6I9QGF6"/>
<keyword evidence="3" id="KW-1185">Reference proteome</keyword>
<reference evidence="4" key="1">
    <citation type="submission" date="2025-08" db="UniProtKB">
        <authorList>
            <consortium name="RefSeq"/>
        </authorList>
    </citation>
    <scope>IDENTIFICATION</scope>
</reference>
<feature type="region of interest" description="Disordered" evidence="1">
    <location>
        <begin position="69"/>
        <end position="88"/>
    </location>
</feature>
<protein>
    <submittedName>
        <fullName evidence="4">Uncharacterized protein LOC105035078 isoform X1</fullName>
    </submittedName>
</protein>
<evidence type="ECO:0000256" key="1">
    <source>
        <dbReference type="SAM" id="MobiDB-lite"/>
    </source>
</evidence>
<feature type="compositionally biased region" description="Low complexity" evidence="1">
    <location>
        <begin position="75"/>
        <end position="87"/>
    </location>
</feature>
<organism evidence="3 4">
    <name type="scientific">Elaeis guineensis var. tenera</name>
    <name type="common">Oil palm</name>
    <dbReference type="NCBI Taxonomy" id="51953"/>
    <lineage>
        <taxon>Eukaryota</taxon>
        <taxon>Viridiplantae</taxon>
        <taxon>Streptophyta</taxon>
        <taxon>Embryophyta</taxon>
        <taxon>Tracheophyta</taxon>
        <taxon>Spermatophyta</taxon>
        <taxon>Magnoliopsida</taxon>
        <taxon>Liliopsida</taxon>
        <taxon>Arecaceae</taxon>
        <taxon>Arecoideae</taxon>
        <taxon>Cocoseae</taxon>
        <taxon>Elaeidinae</taxon>
        <taxon>Elaeis</taxon>
    </lineage>
</organism>
<dbReference type="Proteomes" id="UP000504607">
    <property type="component" value="Unplaced"/>
</dbReference>
<feature type="transmembrane region" description="Helical" evidence="2">
    <location>
        <begin position="166"/>
        <end position="190"/>
    </location>
</feature>